<organism evidence="1 2">
    <name type="scientific">Didymodactylos carnosus</name>
    <dbReference type="NCBI Taxonomy" id="1234261"/>
    <lineage>
        <taxon>Eukaryota</taxon>
        <taxon>Metazoa</taxon>
        <taxon>Spiralia</taxon>
        <taxon>Gnathifera</taxon>
        <taxon>Rotifera</taxon>
        <taxon>Eurotatoria</taxon>
        <taxon>Bdelloidea</taxon>
        <taxon>Philodinida</taxon>
        <taxon>Philodinidae</taxon>
        <taxon>Didymodactylos</taxon>
    </lineage>
</organism>
<reference evidence="1" key="1">
    <citation type="submission" date="2021-02" db="EMBL/GenBank/DDBJ databases">
        <authorList>
            <person name="Nowell W R."/>
        </authorList>
    </citation>
    <scope>NUCLEOTIDE SEQUENCE</scope>
</reference>
<evidence type="ECO:0000313" key="2">
    <source>
        <dbReference type="Proteomes" id="UP000681722"/>
    </source>
</evidence>
<gene>
    <name evidence="1" type="ORF">SRO942_LOCUS51255</name>
</gene>
<evidence type="ECO:0000313" key="1">
    <source>
        <dbReference type="EMBL" id="CAF4691549.1"/>
    </source>
</evidence>
<feature type="non-terminal residue" evidence="1">
    <location>
        <position position="89"/>
    </location>
</feature>
<sequence length="89" mass="10441">MLIGFRVYEYETDAIAYLQPILKGLRLNRSPPQMRCIPSHNNKREQALERRSADLIERIAFVIQNVFDVLKVLNDIEDLKFHTIAKETL</sequence>
<dbReference type="AlphaFoldDB" id="A0A8S3A606"/>
<comment type="caution">
    <text evidence="1">The sequence shown here is derived from an EMBL/GenBank/DDBJ whole genome shotgun (WGS) entry which is preliminary data.</text>
</comment>
<dbReference type="Proteomes" id="UP000681722">
    <property type="component" value="Unassembled WGS sequence"/>
</dbReference>
<proteinExistence type="predicted"/>
<name>A0A8S3A606_9BILA</name>
<protein>
    <submittedName>
        <fullName evidence="1">Uncharacterized protein</fullName>
    </submittedName>
</protein>
<dbReference type="EMBL" id="CAJOBC010158359">
    <property type="protein sequence ID" value="CAF4691549.1"/>
    <property type="molecule type" value="Genomic_DNA"/>
</dbReference>
<accession>A0A8S3A606</accession>